<dbReference type="InterPro" id="IPR036388">
    <property type="entry name" value="WH-like_DNA-bd_sf"/>
</dbReference>
<sequence length="176" mass="19038">MYHVVGCSECSALRIVEGRPERSSCTRCGASKQFSKLKRFVSTEDVDHAREVRASMLANRQGEGEAFANVDSFADMEADVAEGVVDDDEFLERSGVDATAAQEAADRADTGRASSSGPNKREAVLEALGALDEPTLDDVAAYASEHGVEREYVERALEKLERAGEVSRSGGTYRQL</sequence>
<dbReference type="InterPro" id="IPR053849">
    <property type="entry name" value="DUF5817_C"/>
</dbReference>
<dbReference type="Gene3D" id="1.10.10.10">
    <property type="entry name" value="Winged helix-like DNA-binding domain superfamily/Winged helix DNA-binding domain"/>
    <property type="match status" value="1"/>
</dbReference>
<evidence type="ECO:0000259" key="3">
    <source>
        <dbReference type="Pfam" id="PF22798"/>
    </source>
</evidence>
<proteinExistence type="predicted"/>
<dbReference type="InterPro" id="IPR036390">
    <property type="entry name" value="WH_DNA-bd_sf"/>
</dbReference>
<dbReference type="Proteomes" id="UP001596395">
    <property type="component" value="Unassembled WGS sequence"/>
</dbReference>
<dbReference type="InterPro" id="IPR043855">
    <property type="entry name" value="DUF5817"/>
</dbReference>
<feature type="domain" description="DUF5817" evidence="3">
    <location>
        <begin position="122"/>
        <end position="174"/>
    </location>
</feature>
<reference evidence="4 5" key="1">
    <citation type="journal article" date="2019" name="Int. J. Syst. Evol. Microbiol.">
        <title>The Global Catalogue of Microorganisms (GCM) 10K type strain sequencing project: providing services to taxonomists for standard genome sequencing and annotation.</title>
        <authorList>
            <consortium name="The Broad Institute Genomics Platform"/>
            <consortium name="The Broad Institute Genome Sequencing Center for Infectious Disease"/>
            <person name="Wu L."/>
            <person name="Ma J."/>
        </authorList>
    </citation>
    <scope>NUCLEOTIDE SEQUENCE [LARGE SCALE GENOMIC DNA]</scope>
    <source>
        <strain evidence="4 5">GX26</strain>
    </source>
</reference>
<dbReference type="AlphaFoldDB" id="A0ABD5VQE1"/>
<dbReference type="EMBL" id="JBHSXN010000006">
    <property type="protein sequence ID" value="MFC6955427.1"/>
    <property type="molecule type" value="Genomic_DNA"/>
</dbReference>
<keyword evidence="5" id="KW-1185">Reference proteome</keyword>
<comment type="caution">
    <text evidence="4">The sequence shown here is derived from an EMBL/GenBank/DDBJ whole genome shotgun (WGS) entry which is preliminary data.</text>
</comment>
<dbReference type="Pfam" id="PF22798">
    <property type="entry name" value="DUF5817_CT"/>
    <property type="match status" value="1"/>
</dbReference>
<evidence type="ECO:0000313" key="4">
    <source>
        <dbReference type="EMBL" id="MFC6955427.1"/>
    </source>
</evidence>
<evidence type="ECO:0000259" key="2">
    <source>
        <dbReference type="Pfam" id="PF19134"/>
    </source>
</evidence>
<name>A0ABD5VQE1_9EURY</name>
<dbReference type="Pfam" id="PF19134">
    <property type="entry name" value="DUF5817"/>
    <property type="match status" value="1"/>
</dbReference>
<feature type="region of interest" description="Disordered" evidence="1">
    <location>
        <begin position="95"/>
        <end position="120"/>
    </location>
</feature>
<feature type="domain" description="DUF5817" evidence="2">
    <location>
        <begin position="2"/>
        <end position="58"/>
    </location>
</feature>
<gene>
    <name evidence="4" type="ORF">ACFQGB_21395</name>
</gene>
<evidence type="ECO:0000256" key="1">
    <source>
        <dbReference type="SAM" id="MobiDB-lite"/>
    </source>
</evidence>
<protein>
    <submittedName>
        <fullName evidence="4">DUF5817 domain-containing protein</fullName>
    </submittedName>
</protein>
<dbReference type="SUPFAM" id="SSF46785">
    <property type="entry name" value="Winged helix' DNA-binding domain"/>
    <property type="match status" value="1"/>
</dbReference>
<accession>A0ABD5VQE1</accession>
<organism evidence="4 5">
    <name type="scientific">Halorubellus litoreus</name>
    <dbReference type="NCBI Taxonomy" id="755308"/>
    <lineage>
        <taxon>Archaea</taxon>
        <taxon>Methanobacteriati</taxon>
        <taxon>Methanobacteriota</taxon>
        <taxon>Stenosarchaea group</taxon>
        <taxon>Halobacteria</taxon>
        <taxon>Halobacteriales</taxon>
        <taxon>Halorubellaceae</taxon>
        <taxon>Halorubellus</taxon>
    </lineage>
</organism>
<dbReference type="RefSeq" id="WP_336352353.1">
    <property type="nucleotide sequence ID" value="NZ_JAZAQL010000006.1"/>
</dbReference>
<evidence type="ECO:0000313" key="5">
    <source>
        <dbReference type="Proteomes" id="UP001596395"/>
    </source>
</evidence>
<dbReference type="Gene3D" id="3.90.820.10">
    <property type="entry name" value="Structural Genomics, Unknown Function 30-nov-00 1gh9 Mol_id"/>
    <property type="match status" value="1"/>
</dbReference>